<sequence length="137" mass="15096">MSLNICAKVEPCGIADLLAEAMAKALVFLGTGLDIVRASERLDCLLSLRENLETSDEINDPQARHENETQIRKEISKIECANALYFETAASDAVYRPSQLPGLLPVLEKLRGVDFLVAEVPMKVKLGELVKRWSAVV</sequence>
<reference evidence="1" key="2">
    <citation type="submission" date="2021-10" db="EMBL/GenBank/DDBJ databases">
        <title>Phylogenomics reveals ancestral predisposition of the termite-cultivated fungus Termitomyces towards a domesticated lifestyle.</title>
        <authorList>
            <person name="Auxier B."/>
            <person name="Grum-Grzhimaylo A."/>
            <person name="Cardenas M.E."/>
            <person name="Lodge J.D."/>
            <person name="Laessoe T."/>
            <person name="Pedersen O."/>
            <person name="Smith M.E."/>
            <person name="Kuyper T.W."/>
            <person name="Franco-Molano E.A."/>
            <person name="Baroni T.J."/>
            <person name="Aanen D.K."/>
        </authorList>
    </citation>
    <scope>NUCLEOTIDE SEQUENCE</scope>
    <source>
        <strain evidence="1">D49</strain>
    </source>
</reference>
<dbReference type="AlphaFoldDB" id="A0A9P7GM08"/>
<dbReference type="Proteomes" id="UP000717328">
    <property type="component" value="Unassembled WGS sequence"/>
</dbReference>
<dbReference type="EMBL" id="JABCKI010000123">
    <property type="protein sequence ID" value="KAG5652491.1"/>
    <property type="molecule type" value="Genomic_DNA"/>
</dbReference>
<organism evidence="1 2">
    <name type="scientific">Sphagnurus paluster</name>
    <dbReference type="NCBI Taxonomy" id="117069"/>
    <lineage>
        <taxon>Eukaryota</taxon>
        <taxon>Fungi</taxon>
        <taxon>Dikarya</taxon>
        <taxon>Basidiomycota</taxon>
        <taxon>Agaricomycotina</taxon>
        <taxon>Agaricomycetes</taxon>
        <taxon>Agaricomycetidae</taxon>
        <taxon>Agaricales</taxon>
        <taxon>Tricholomatineae</taxon>
        <taxon>Lyophyllaceae</taxon>
        <taxon>Sphagnurus</taxon>
    </lineage>
</organism>
<accession>A0A9P7GM08</accession>
<dbReference type="OrthoDB" id="2999415at2759"/>
<reference evidence="1" key="1">
    <citation type="submission" date="2021-02" db="EMBL/GenBank/DDBJ databases">
        <authorList>
            <person name="Nieuwenhuis M."/>
            <person name="Van De Peppel L.J.J."/>
        </authorList>
    </citation>
    <scope>NUCLEOTIDE SEQUENCE</scope>
    <source>
        <strain evidence="1">D49</strain>
    </source>
</reference>
<gene>
    <name evidence="1" type="ORF">H0H81_004847</name>
</gene>
<proteinExistence type="predicted"/>
<protein>
    <submittedName>
        <fullName evidence="1">Uncharacterized protein</fullName>
    </submittedName>
</protein>
<evidence type="ECO:0000313" key="2">
    <source>
        <dbReference type="Proteomes" id="UP000717328"/>
    </source>
</evidence>
<comment type="caution">
    <text evidence="1">The sequence shown here is derived from an EMBL/GenBank/DDBJ whole genome shotgun (WGS) entry which is preliminary data.</text>
</comment>
<evidence type="ECO:0000313" key="1">
    <source>
        <dbReference type="EMBL" id="KAG5652491.1"/>
    </source>
</evidence>
<keyword evidence="2" id="KW-1185">Reference proteome</keyword>
<name>A0A9P7GM08_9AGAR</name>